<keyword evidence="2" id="KW-1133">Transmembrane helix</keyword>
<dbReference type="EMBL" id="JADGIZ020000011">
    <property type="protein sequence ID" value="KAL2917445.1"/>
    <property type="molecule type" value="Genomic_DNA"/>
</dbReference>
<keyword evidence="2" id="KW-0812">Transmembrane</keyword>
<keyword evidence="2" id="KW-0472">Membrane</keyword>
<evidence type="ECO:0008006" key="5">
    <source>
        <dbReference type="Google" id="ProtNLM"/>
    </source>
</evidence>
<evidence type="ECO:0000313" key="4">
    <source>
        <dbReference type="Proteomes" id="UP001527925"/>
    </source>
</evidence>
<feature type="transmembrane region" description="Helical" evidence="2">
    <location>
        <begin position="78"/>
        <end position="104"/>
    </location>
</feature>
<reference evidence="3 4" key="1">
    <citation type="submission" date="2023-09" db="EMBL/GenBank/DDBJ databases">
        <title>Pangenome analysis of Batrachochytrium dendrobatidis and related Chytrids.</title>
        <authorList>
            <person name="Yacoub M.N."/>
            <person name="Stajich J.E."/>
            <person name="James T.Y."/>
        </authorList>
    </citation>
    <scope>NUCLEOTIDE SEQUENCE [LARGE SCALE GENOMIC DNA]</scope>
    <source>
        <strain evidence="3 4">JEL0888</strain>
    </source>
</reference>
<evidence type="ECO:0000313" key="3">
    <source>
        <dbReference type="EMBL" id="KAL2917445.1"/>
    </source>
</evidence>
<dbReference type="Proteomes" id="UP001527925">
    <property type="component" value="Unassembled WGS sequence"/>
</dbReference>
<gene>
    <name evidence="3" type="ORF">HK105_203111</name>
</gene>
<accession>A0ABR4ND49</accession>
<proteinExistence type="predicted"/>
<comment type="caution">
    <text evidence="3">The sequence shown here is derived from an EMBL/GenBank/DDBJ whole genome shotgun (WGS) entry which is preliminary data.</text>
</comment>
<feature type="transmembrane region" description="Helical" evidence="2">
    <location>
        <begin position="222"/>
        <end position="247"/>
    </location>
</feature>
<sequence length="373" mass="39934">MSDANTANANDVDAANNAERDSDAASLKTLEYGEAPAYSPPRMPARLQEYSPSRECPPPYSTEVAAIRKKCLIDFVKLLCLVFATIDIAIMSIIVFVSAAVLLYTNLSSMVPVAIPLAYIISACFGRAGIIHQSLGATMLYLAACTLRWISDAVALVYLGRSFIGVGFNMSSFALALTLPAMGVRGISPLLLPCLDPAYPSAGGVSSNCLDDAMWGDEPVNFAPVLIGMLLPHMVVLGGLAVTVVAITREQRAEAQSADAEAPAWATHAVVQSGPPPAMRRVEMPPRVVLGPAARATAASEPWTAHPAVYLDHRPMLPYPQMGAVYEPMFPRGTLLGEIEHRELVVSQARLLEQAQRHSVGVARQPGARRPHR</sequence>
<evidence type="ECO:0000256" key="2">
    <source>
        <dbReference type="SAM" id="Phobius"/>
    </source>
</evidence>
<feature type="region of interest" description="Disordered" evidence="1">
    <location>
        <begin position="1"/>
        <end position="23"/>
    </location>
</feature>
<keyword evidence="4" id="KW-1185">Reference proteome</keyword>
<feature type="transmembrane region" description="Helical" evidence="2">
    <location>
        <begin position="110"/>
        <end position="128"/>
    </location>
</feature>
<name>A0ABR4ND49_9FUNG</name>
<evidence type="ECO:0000256" key="1">
    <source>
        <dbReference type="SAM" id="MobiDB-lite"/>
    </source>
</evidence>
<organism evidence="3 4">
    <name type="scientific">Polyrhizophydium stewartii</name>
    <dbReference type="NCBI Taxonomy" id="2732419"/>
    <lineage>
        <taxon>Eukaryota</taxon>
        <taxon>Fungi</taxon>
        <taxon>Fungi incertae sedis</taxon>
        <taxon>Chytridiomycota</taxon>
        <taxon>Chytridiomycota incertae sedis</taxon>
        <taxon>Chytridiomycetes</taxon>
        <taxon>Rhizophydiales</taxon>
        <taxon>Rhizophydiales incertae sedis</taxon>
        <taxon>Polyrhizophydium</taxon>
    </lineage>
</organism>
<feature type="compositionally biased region" description="Low complexity" evidence="1">
    <location>
        <begin position="1"/>
        <end position="17"/>
    </location>
</feature>
<protein>
    <recommendedName>
        <fullName evidence="5">Transmembrane protein</fullName>
    </recommendedName>
</protein>